<keyword evidence="4" id="KW-0175">Coiled coil</keyword>
<comment type="caution">
    <text evidence="6">The sequence shown here is derived from an EMBL/GenBank/DDBJ whole genome shotgun (WGS) entry which is preliminary data.</text>
</comment>
<evidence type="ECO:0000313" key="6">
    <source>
        <dbReference type="EMBL" id="PIE36467.1"/>
    </source>
</evidence>
<evidence type="ECO:0000313" key="7">
    <source>
        <dbReference type="Proteomes" id="UP000230821"/>
    </source>
</evidence>
<evidence type="ECO:0000256" key="2">
    <source>
        <dbReference type="ARBA" id="ARBA00022803"/>
    </source>
</evidence>
<reference evidence="6 7" key="1">
    <citation type="submission" date="2017-10" db="EMBL/GenBank/DDBJ databases">
        <title>Novel microbial diversity and functional potential in the marine mammal oral microbiome.</title>
        <authorList>
            <person name="Dudek N.K."/>
            <person name="Sun C.L."/>
            <person name="Burstein D."/>
            <person name="Kantor R.S."/>
            <person name="Aliaga Goltsman D.S."/>
            <person name="Bik E.M."/>
            <person name="Thomas B.C."/>
            <person name="Banfield J.F."/>
            <person name="Relman D.A."/>
        </authorList>
    </citation>
    <scope>NUCLEOTIDE SEQUENCE [LARGE SCALE GENOMIC DNA]</scope>
    <source>
        <strain evidence="6">DOLJORAL78_47_16</strain>
    </source>
</reference>
<organism evidence="6 7">
    <name type="scientific">candidate division KSB3 bacterium</name>
    <dbReference type="NCBI Taxonomy" id="2044937"/>
    <lineage>
        <taxon>Bacteria</taxon>
        <taxon>candidate division KSB3</taxon>
    </lineage>
</organism>
<dbReference type="InterPro" id="IPR011990">
    <property type="entry name" value="TPR-like_helical_dom_sf"/>
</dbReference>
<dbReference type="SUPFAM" id="SSF48452">
    <property type="entry name" value="TPR-like"/>
    <property type="match status" value="2"/>
</dbReference>
<dbReference type="InterPro" id="IPR050498">
    <property type="entry name" value="Ycf3"/>
</dbReference>
<dbReference type="Pfam" id="PF13174">
    <property type="entry name" value="TPR_6"/>
    <property type="match status" value="1"/>
</dbReference>
<dbReference type="PROSITE" id="PS50005">
    <property type="entry name" value="TPR"/>
    <property type="match status" value="3"/>
</dbReference>
<evidence type="ECO:0000256" key="1">
    <source>
        <dbReference type="ARBA" id="ARBA00022737"/>
    </source>
</evidence>
<evidence type="ECO:0008006" key="8">
    <source>
        <dbReference type="Google" id="ProtNLM"/>
    </source>
</evidence>
<dbReference type="AlphaFoldDB" id="A0A2G6KLD1"/>
<dbReference type="Pfam" id="PF13181">
    <property type="entry name" value="TPR_8"/>
    <property type="match status" value="1"/>
</dbReference>
<keyword evidence="1" id="KW-0677">Repeat</keyword>
<feature type="repeat" description="TPR" evidence="3">
    <location>
        <begin position="113"/>
        <end position="146"/>
    </location>
</feature>
<dbReference type="EMBL" id="PDSK01000011">
    <property type="protein sequence ID" value="PIE36467.1"/>
    <property type="molecule type" value="Genomic_DNA"/>
</dbReference>
<feature type="repeat" description="TPR" evidence="3">
    <location>
        <begin position="200"/>
        <end position="233"/>
    </location>
</feature>
<proteinExistence type="predicted"/>
<dbReference type="Proteomes" id="UP000230821">
    <property type="component" value="Unassembled WGS sequence"/>
</dbReference>
<keyword evidence="2 3" id="KW-0802">TPR repeat</keyword>
<evidence type="ECO:0000256" key="3">
    <source>
        <dbReference type="PROSITE-ProRule" id="PRU00339"/>
    </source>
</evidence>
<protein>
    <recommendedName>
        <fullName evidence="8">Tetratricopeptide repeat protein</fullName>
    </recommendedName>
</protein>
<accession>A0A2G6KLD1</accession>
<dbReference type="PANTHER" id="PTHR44858:SF1">
    <property type="entry name" value="UDP-N-ACETYLGLUCOSAMINE--PEPTIDE N-ACETYLGLUCOSAMINYLTRANSFERASE SPINDLY-RELATED"/>
    <property type="match status" value="1"/>
</dbReference>
<sequence length="524" mass="59213">MAKKSSFFDVVKGITQKKGGKDKEVEKYEKILEEQPDDRNALNALGDLYAKRGNPDKACEYYLQVGSLYAKDGFTLKAIAVYKKAQRAKPEQTGTYLELADLYVQKGLIGEAKSNYLQAAEMQAAAGEKHESLDTYRKIADLDPNNIKIRTKLAAMYESEDFMEDAAGIYVDIGDVIIQEDLQEGQAYYHRAIELQPENEEILSRIGYSYADMNIQDQAANIFQQLYTMFPDNIDYKEQVEMKTDSAPADLQSQPTLSTSIEFSEEELTSLNFGEDEPIQEHTLDFQVEPLDNELTDLSQSDDSSDEHTLDFQIEEQGTIAWDNDSTSTAPSLPPSPPDTDGFFDLASKLDSSVQFDRGSIPQEQNFSSLAPNLKIEAPEKLATSEIGDIVREFKQGVLEEVGAEDYETHYELGISYKEMSLLDDAIEELQLASLEPAKFVECQSVIALCYVEKGDYDRATQSLLEARARVEQKRERYQDLTYQIASYYEQGGRQGEAVHMFQELFQINPGYRDIKARLNRLLA</sequence>
<evidence type="ECO:0000256" key="4">
    <source>
        <dbReference type="SAM" id="Coils"/>
    </source>
</evidence>
<feature type="coiled-coil region" evidence="4">
    <location>
        <begin position="457"/>
        <end position="484"/>
    </location>
</feature>
<feature type="repeat" description="TPR" evidence="3">
    <location>
        <begin position="59"/>
        <end position="92"/>
    </location>
</feature>
<gene>
    <name evidence="6" type="ORF">CSA56_00330</name>
</gene>
<dbReference type="SMART" id="SM00028">
    <property type="entry name" value="TPR"/>
    <property type="match status" value="7"/>
</dbReference>
<dbReference type="InterPro" id="IPR019734">
    <property type="entry name" value="TPR_rpt"/>
</dbReference>
<name>A0A2G6KLD1_9BACT</name>
<dbReference type="Gene3D" id="1.25.40.10">
    <property type="entry name" value="Tetratricopeptide repeat domain"/>
    <property type="match status" value="4"/>
</dbReference>
<dbReference type="Pfam" id="PF13432">
    <property type="entry name" value="TPR_16"/>
    <property type="match status" value="1"/>
</dbReference>
<dbReference type="PANTHER" id="PTHR44858">
    <property type="entry name" value="TETRATRICOPEPTIDE REPEAT PROTEIN 6"/>
    <property type="match status" value="1"/>
</dbReference>
<evidence type="ECO:0000256" key="5">
    <source>
        <dbReference type="SAM" id="MobiDB-lite"/>
    </source>
</evidence>
<feature type="region of interest" description="Disordered" evidence="5">
    <location>
        <begin position="319"/>
        <end position="340"/>
    </location>
</feature>